<gene>
    <name evidence="1" type="ORF">BcabD6B2_30700</name>
</gene>
<dbReference type="AlphaFoldDB" id="A0AAV4LV96"/>
<sequence length="324" mass="33298">MISTSSVDVTVALPAVVFFEGKKGDAFALALSNAVQDVLGSVELGGHGVPVLVAADEVGGAAGNGLVQVGGVALGHAVVVANGGHEVLAGGVQRAVVLVEVGVVLGRGLDDVDDAHVVHVAVGALDENAHEYDALPSSLEGLLVLGKTADRGHHIGVPESRLGHGDGVGVGVRRVELECLLVEGLEERAVRVDVMASLPEQVGEVLVRAPLGRHAQGGIAGDNLAAFLARVGAEGVRKLPGLRLSSEGDVGRRDSGALEEWVLAHDDLHAGNVNRPPSTGTKALVQRGFKPNCVGRVLHHERMLKLHAVGDGVTEGAEYEDLRT</sequence>
<keyword evidence="2" id="KW-1185">Reference proteome</keyword>
<organism evidence="1 2">
    <name type="scientific">Babesia caballi</name>
    <dbReference type="NCBI Taxonomy" id="5871"/>
    <lineage>
        <taxon>Eukaryota</taxon>
        <taxon>Sar</taxon>
        <taxon>Alveolata</taxon>
        <taxon>Apicomplexa</taxon>
        <taxon>Aconoidasida</taxon>
        <taxon>Piroplasmida</taxon>
        <taxon>Babesiidae</taxon>
        <taxon>Babesia</taxon>
    </lineage>
</organism>
<comment type="caution">
    <text evidence="1">The sequence shown here is derived from an EMBL/GenBank/DDBJ whole genome shotgun (WGS) entry which is preliminary data.</text>
</comment>
<dbReference type="RefSeq" id="XP_067715704.1">
    <property type="nucleotide sequence ID" value="XM_067859603.1"/>
</dbReference>
<dbReference type="Proteomes" id="UP001497744">
    <property type="component" value="Unassembled WGS sequence"/>
</dbReference>
<protein>
    <submittedName>
        <fullName evidence="1">Aldo/keto reductase</fullName>
    </submittedName>
</protein>
<reference evidence="1 2" key="1">
    <citation type="submission" date="2021-06" db="EMBL/GenBank/DDBJ databases">
        <title>Genome sequence of Babesia caballi.</title>
        <authorList>
            <person name="Yamagishi J."/>
            <person name="Kidaka T."/>
            <person name="Ochi A."/>
        </authorList>
    </citation>
    <scope>NUCLEOTIDE SEQUENCE [LARGE SCALE GENOMIC DNA]</scope>
    <source>
        <strain evidence="1">USDA-D6B2</strain>
    </source>
</reference>
<accession>A0AAV4LV96</accession>
<dbReference type="GeneID" id="94195116"/>
<proteinExistence type="predicted"/>
<evidence type="ECO:0000313" key="1">
    <source>
        <dbReference type="EMBL" id="GIX63635.1"/>
    </source>
</evidence>
<dbReference type="EMBL" id="BPLF01000002">
    <property type="protein sequence ID" value="GIX63635.1"/>
    <property type="molecule type" value="Genomic_DNA"/>
</dbReference>
<name>A0AAV4LV96_BABCB</name>
<evidence type="ECO:0000313" key="2">
    <source>
        <dbReference type="Proteomes" id="UP001497744"/>
    </source>
</evidence>